<comment type="caution">
    <text evidence="2">The sequence shown here is derived from an EMBL/GenBank/DDBJ whole genome shotgun (WGS) entry which is preliminary data.</text>
</comment>
<evidence type="ECO:0000313" key="3">
    <source>
        <dbReference type="Proteomes" id="UP001150266"/>
    </source>
</evidence>
<organism evidence="2 3">
    <name type="scientific">Lentinula aciculospora</name>
    <dbReference type="NCBI Taxonomy" id="153920"/>
    <lineage>
        <taxon>Eukaryota</taxon>
        <taxon>Fungi</taxon>
        <taxon>Dikarya</taxon>
        <taxon>Basidiomycota</taxon>
        <taxon>Agaricomycotina</taxon>
        <taxon>Agaricomycetes</taxon>
        <taxon>Agaricomycetidae</taxon>
        <taxon>Agaricales</taxon>
        <taxon>Marasmiineae</taxon>
        <taxon>Omphalotaceae</taxon>
        <taxon>Lentinula</taxon>
    </lineage>
</organism>
<feature type="chain" id="PRO_5040746242" evidence="1">
    <location>
        <begin position="24"/>
        <end position="131"/>
    </location>
</feature>
<sequence>MPEMLSSFLVIVITFLPLSRSQASKCRLSLSDSLGAGCKALHQSLTELNSWWLFIDINEPKCICSQSRYYYLYCQEKNTCFTSDDRNVGKNSSSCSLERTLRVQRVTGEDKILDPISSVKNRPRPVLKCHS</sequence>
<dbReference type="AlphaFoldDB" id="A0A9W9DGL4"/>
<dbReference type="Proteomes" id="UP001150266">
    <property type="component" value="Unassembled WGS sequence"/>
</dbReference>
<keyword evidence="3" id="KW-1185">Reference proteome</keyword>
<proteinExistence type="predicted"/>
<accession>A0A9W9DGL4</accession>
<protein>
    <submittedName>
        <fullName evidence="2">Uncharacterized protein</fullName>
    </submittedName>
</protein>
<feature type="signal peptide" evidence="1">
    <location>
        <begin position="1"/>
        <end position="23"/>
    </location>
</feature>
<keyword evidence="1" id="KW-0732">Signal</keyword>
<reference evidence="2" key="1">
    <citation type="submission" date="2022-08" db="EMBL/GenBank/DDBJ databases">
        <title>A Global Phylogenomic Analysis of the Shiitake Genus Lentinula.</title>
        <authorList>
            <consortium name="DOE Joint Genome Institute"/>
            <person name="Sierra-Patev S."/>
            <person name="Min B."/>
            <person name="Naranjo-Ortiz M."/>
            <person name="Looney B."/>
            <person name="Konkel Z."/>
            <person name="Slot J.C."/>
            <person name="Sakamoto Y."/>
            <person name="Steenwyk J.L."/>
            <person name="Rokas A."/>
            <person name="Carro J."/>
            <person name="Camarero S."/>
            <person name="Ferreira P."/>
            <person name="Molpeceres G."/>
            <person name="Ruiz-Duenas F.J."/>
            <person name="Serrano A."/>
            <person name="Henrissat B."/>
            <person name="Drula E."/>
            <person name="Hughes K.W."/>
            <person name="Mata J.L."/>
            <person name="Ishikawa N.K."/>
            <person name="Vargas-Isla R."/>
            <person name="Ushijima S."/>
            <person name="Smith C.A."/>
            <person name="Ahrendt S."/>
            <person name="Andreopoulos W."/>
            <person name="He G."/>
            <person name="Labutti K."/>
            <person name="Lipzen A."/>
            <person name="Ng V."/>
            <person name="Riley R."/>
            <person name="Sandor L."/>
            <person name="Barry K."/>
            <person name="Martinez A.T."/>
            <person name="Xiao Y."/>
            <person name="Gibbons J.G."/>
            <person name="Terashima K."/>
            <person name="Grigoriev I.V."/>
            <person name="Hibbett D.S."/>
        </authorList>
    </citation>
    <scope>NUCLEOTIDE SEQUENCE</scope>
    <source>
        <strain evidence="2">JLM2183</strain>
    </source>
</reference>
<evidence type="ECO:0000256" key="1">
    <source>
        <dbReference type="SAM" id="SignalP"/>
    </source>
</evidence>
<gene>
    <name evidence="2" type="ORF">J3R30DRAFT_1568579</name>
</gene>
<name>A0A9W9DGL4_9AGAR</name>
<dbReference type="EMBL" id="JAOTPV010000032">
    <property type="protein sequence ID" value="KAJ4469557.1"/>
    <property type="molecule type" value="Genomic_DNA"/>
</dbReference>
<evidence type="ECO:0000313" key="2">
    <source>
        <dbReference type="EMBL" id="KAJ4469557.1"/>
    </source>
</evidence>